<accession>A0A5B7YA36</accession>
<evidence type="ECO:0000313" key="2">
    <source>
        <dbReference type="Proteomes" id="UP000304912"/>
    </source>
</evidence>
<proteinExistence type="predicted"/>
<reference evidence="1 2" key="1">
    <citation type="submission" date="2019-04" db="EMBL/GenBank/DDBJ databases">
        <title>Salinimonas iocasae sp. nov., a halophilic bacterium isolated from the outer tube casing of tubeworms in Okinawa Trough.</title>
        <authorList>
            <person name="Zhang H."/>
            <person name="Wang H."/>
            <person name="Li C."/>
        </authorList>
    </citation>
    <scope>NUCLEOTIDE SEQUENCE [LARGE SCALE GENOMIC DNA]</scope>
    <source>
        <strain evidence="1 2">KX18D6</strain>
    </source>
</reference>
<dbReference type="RefSeq" id="WP_139755070.1">
    <property type="nucleotide sequence ID" value="NZ_CP039852.1"/>
</dbReference>
<dbReference type="Proteomes" id="UP000304912">
    <property type="component" value="Chromosome"/>
</dbReference>
<sequence>MDILNISEVHEVTGRSISIGEAVAMGGFVGEAGVAGAGSILVGCGYAGHSFGTAIDLVDLGRRLVGWLYDVAHKKH</sequence>
<evidence type="ECO:0000313" key="1">
    <source>
        <dbReference type="EMBL" id="QCZ92310.1"/>
    </source>
</evidence>
<dbReference type="OrthoDB" id="9923589at2"/>
<dbReference type="KEGG" id="salk:FBQ74_01930"/>
<gene>
    <name evidence="1" type="ORF">FBQ74_01930</name>
</gene>
<dbReference type="AlphaFoldDB" id="A0A5B7YA36"/>
<protein>
    <submittedName>
        <fullName evidence="1">Uncharacterized protein</fullName>
    </submittedName>
</protein>
<name>A0A5B7YA36_9ALTE</name>
<dbReference type="EMBL" id="CP039852">
    <property type="protein sequence ID" value="QCZ92310.1"/>
    <property type="molecule type" value="Genomic_DNA"/>
</dbReference>
<keyword evidence="2" id="KW-1185">Reference proteome</keyword>
<organism evidence="1 2">
    <name type="scientific">Salinimonas iocasae</name>
    <dbReference type="NCBI Taxonomy" id="2572577"/>
    <lineage>
        <taxon>Bacteria</taxon>
        <taxon>Pseudomonadati</taxon>
        <taxon>Pseudomonadota</taxon>
        <taxon>Gammaproteobacteria</taxon>
        <taxon>Alteromonadales</taxon>
        <taxon>Alteromonadaceae</taxon>
        <taxon>Alteromonas/Salinimonas group</taxon>
        <taxon>Salinimonas</taxon>
    </lineage>
</organism>